<evidence type="ECO:0000313" key="2">
    <source>
        <dbReference type="EMBL" id="KAJ9156598.1"/>
    </source>
</evidence>
<reference evidence="2" key="1">
    <citation type="submission" date="2022-07" db="EMBL/GenBank/DDBJ databases">
        <title>Fungi with potential for degradation of polypropylene.</title>
        <authorList>
            <person name="Gostincar C."/>
        </authorList>
    </citation>
    <scope>NUCLEOTIDE SEQUENCE</scope>
    <source>
        <strain evidence="2">EXF-13308</strain>
    </source>
</reference>
<proteinExistence type="predicted"/>
<keyword evidence="3" id="KW-1185">Reference proteome</keyword>
<sequence length="441" mass="48963">MSSEQVPGASFGHKIMRRKTAPNPTPLTSSNGYPKQTSTASTWKPTPAPSTPKQPSYRSSAYSPPGSSGSLASPPRKKQRMSVDTHSYDINAAVHSNGLPPRKPQQDPRYKVKDNVQAPPDAPSESSPYRPQKREDSVLKDANGDRNGKSSSVSAGGLYTKDTNRSGGQDTKQPALNGLNKGSPGRRANHDLSLNKGVNVWWDEKYRRIRQRQTGQPKPEQTFQAGAPAPSVTNGFSHRGEVHSPAASRYADVAQKSQSKPASPAPKPSQKKVLSPKKELRKTAEPEEKIIQKPPAEERRERLAARLDSSGLDNLIYGQEGASEPPPGVAPDRHPPGPRDPPLFAHIDPRVAWKRQHSAQWWEKKKQEDAARGTRKENFGKAAQRMAARRLEEGPVPLEETLPPRVRENEGWVRAMHWFAECDKKDLERYREAKRQEQTEK</sequence>
<comment type="caution">
    <text evidence="2">The sequence shown here is derived from an EMBL/GenBank/DDBJ whole genome shotgun (WGS) entry which is preliminary data.</text>
</comment>
<dbReference type="EMBL" id="JANBVO010000002">
    <property type="protein sequence ID" value="KAJ9156598.1"/>
    <property type="molecule type" value="Genomic_DNA"/>
</dbReference>
<dbReference type="Proteomes" id="UP001174694">
    <property type="component" value="Unassembled WGS sequence"/>
</dbReference>
<dbReference type="AlphaFoldDB" id="A0AA38RTR3"/>
<feature type="compositionally biased region" description="Basic and acidic residues" evidence="1">
    <location>
        <begin position="132"/>
        <end position="148"/>
    </location>
</feature>
<feature type="compositionally biased region" description="Polar residues" evidence="1">
    <location>
        <begin position="165"/>
        <end position="174"/>
    </location>
</feature>
<feature type="compositionally biased region" description="Basic and acidic residues" evidence="1">
    <location>
        <begin position="362"/>
        <end position="379"/>
    </location>
</feature>
<organism evidence="2 3">
    <name type="scientific">Pleurostoma richardsiae</name>
    <dbReference type="NCBI Taxonomy" id="41990"/>
    <lineage>
        <taxon>Eukaryota</taxon>
        <taxon>Fungi</taxon>
        <taxon>Dikarya</taxon>
        <taxon>Ascomycota</taxon>
        <taxon>Pezizomycotina</taxon>
        <taxon>Sordariomycetes</taxon>
        <taxon>Sordariomycetidae</taxon>
        <taxon>Calosphaeriales</taxon>
        <taxon>Pleurostomataceae</taxon>
        <taxon>Pleurostoma</taxon>
    </lineage>
</organism>
<feature type="compositionally biased region" description="Basic and acidic residues" evidence="1">
    <location>
        <begin position="104"/>
        <end position="114"/>
    </location>
</feature>
<feature type="compositionally biased region" description="Polar residues" evidence="1">
    <location>
        <begin position="212"/>
        <end position="224"/>
    </location>
</feature>
<feature type="region of interest" description="Disordered" evidence="1">
    <location>
        <begin position="357"/>
        <end position="382"/>
    </location>
</feature>
<feature type="compositionally biased region" description="Low complexity" evidence="1">
    <location>
        <begin position="55"/>
        <end position="74"/>
    </location>
</feature>
<name>A0AA38RTR3_9PEZI</name>
<gene>
    <name evidence="2" type="ORF">NKR23_g1264</name>
</gene>
<feature type="compositionally biased region" description="Polar residues" evidence="1">
    <location>
        <begin position="26"/>
        <end position="44"/>
    </location>
</feature>
<feature type="compositionally biased region" description="Basic and acidic residues" evidence="1">
    <location>
        <begin position="276"/>
        <end position="305"/>
    </location>
</feature>
<accession>A0AA38RTR3</accession>
<evidence type="ECO:0000313" key="3">
    <source>
        <dbReference type="Proteomes" id="UP001174694"/>
    </source>
</evidence>
<feature type="region of interest" description="Disordered" evidence="1">
    <location>
        <begin position="1"/>
        <end position="345"/>
    </location>
</feature>
<evidence type="ECO:0000256" key="1">
    <source>
        <dbReference type="SAM" id="MobiDB-lite"/>
    </source>
</evidence>
<protein>
    <submittedName>
        <fullName evidence="2">Uncharacterized protein</fullName>
    </submittedName>
</protein>